<organism evidence="2 3">
    <name type="scientific">Teichococcus oryzae</name>
    <dbReference type="NCBI Taxonomy" id="1608942"/>
    <lineage>
        <taxon>Bacteria</taxon>
        <taxon>Pseudomonadati</taxon>
        <taxon>Pseudomonadota</taxon>
        <taxon>Alphaproteobacteria</taxon>
        <taxon>Acetobacterales</taxon>
        <taxon>Roseomonadaceae</taxon>
        <taxon>Roseomonas</taxon>
    </lineage>
</organism>
<sequence length="33" mass="3709">MASCAEARFHLAQCGLTRLDDDRDGVPCERLCR</sequence>
<feature type="domain" description="Excalibur calcium-binding" evidence="1">
    <location>
        <begin position="1"/>
        <end position="29"/>
    </location>
</feature>
<dbReference type="Proteomes" id="UP000322110">
    <property type="component" value="Unassembled WGS sequence"/>
</dbReference>
<keyword evidence="3" id="KW-1185">Reference proteome</keyword>
<dbReference type="OrthoDB" id="9805504at2"/>
<evidence type="ECO:0000313" key="2">
    <source>
        <dbReference type="EMBL" id="KAA2211362.1"/>
    </source>
</evidence>
<dbReference type="InterPro" id="IPR008613">
    <property type="entry name" value="Excalibur_Ca-bd_domain"/>
</dbReference>
<protein>
    <recommendedName>
        <fullName evidence="1">Excalibur calcium-binding domain-containing protein</fullName>
    </recommendedName>
</protein>
<accession>A0A5B2T9U0</accession>
<comment type="caution">
    <text evidence="2">The sequence shown here is derived from an EMBL/GenBank/DDBJ whole genome shotgun (WGS) entry which is preliminary data.</text>
</comment>
<evidence type="ECO:0000259" key="1">
    <source>
        <dbReference type="Pfam" id="PF05901"/>
    </source>
</evidence>
<evidence type="ECO:0000313" key="3">
    <source>
        <dbReference type="Proteomes" id="UP000322110"/>
    </source>
</evidence>
<reference evidence="2 3" key="1">
    <citation type="journal article" date="2015" name="Int. J. Syst. Evol. Microbiol.">
        <title>Roseomonas oryzae sp. nov., isolated from paddy rhizosphere soil.</title>
        <authorList>
            <person name="Ramaprasad E.V."/>
            <person name="Sasikala Ch."/>
            <person name="Ramana Ch.V."/>
        </authorList>
    </citation>
    <scope>NUCLEOTIDE SEQUENCE [LARGE SCALE GENOMIC DNA]</scope>
    <source>
        <strain evidence="2 3">KCTC 42542</strain>
    </source>
</reference>
<dbReference type="Pfam" id="PF05901">
    <property type="entry name" value="Excalibur"/>
    <property type="match status" value="1"/>
</dbReference>
<gene>
    <name evidence="2" type="ORF">F0Q34_20475</name>
</gene>
<proteinExistence type="predicted"/>
<dbReference type="AlphaFoldDB" id="A0A5B2T9U0"/>
<dbReference type="EMBL" id="VUKA01000032">
    <property type="protein sequence ID" value="KAA2211362.1"/>
    <property type="molecule type" value="Genomic_DNA"/>
</dbReference>
<name>A0A5B2T9U0_9PROT</name>